<dbReference type="AlphaFoldDB" id="A0A1I0HZP8"/>
<evidence type="ECO:0000256" key="1">
    <source>
        <dbReference type="SAM" id="Phobius"/>
    </source>
</evidence>
<feature type="transmembrane region" description="Helical" evidence="1">
    <location>
        <begin position="38"/>
        <end position="59"/>
    </location>
</feature>
<organism evidence="3 4">
    <name type="scientific">Hymenobacter actinosclerus</name>
    <dbReference type="NCBI Taxonomy" id="82805"/>
    <lineage>
        <taxon>Bacteria</taxon>
        <taxon>Pseudomonadati</taxon>
        <taxon>Bacteroidota</taxon>
        <taxon>Cytophagia</taxon>
        <taxon>Cytophagales</taxon>
        <taxon>Hymenobacteraceae</taxon>
        <taxon>Hymenobacter</taxon>
    </lineage>
</organism>
<protein>
    <submittedName>
        <fullName evidence="3">Signal transducer regulating beta-lactamase production, contains metallopeptidase domain</fullName>
    </submittedName>
</protein>
<evidence type="ECO:0000259" key="2">
    <source>
        <dbReference type="Pfam" id="PF05569"/>
    </source>
</evidence>
<reference evidence="4" key="1">
    <citation type="submission" date="2016-10" db="EMBL/GenBank/DDBJ databases">
        <authorList>
            <person name="Varghese N."/>
            <person name="Submissions S."/>
        </authorList>
    </citation>
    <scope>NUCLEOTIDE SEQUENCE [LARGE SCALE GENOMIC DNA]</scope>
    <source>
        <strain evidence="4">DSM 15310</strain>
    </source>
</reference>
<keyword evidence="1" id="KW-0812">Transmembrane</keyword>
<feature type="transmembrane region" description="Helical" evidence="1">
    <location>
        <begin position="6"/>
        <end position="26"/>
    </location>
</feature>
<evidence type="ECO:0000313" key="3">
    <source>
        <dbReference type="EMBL" id="SET88825.1"/>
    </source>
</evidence>
<evidence type="ECO:0000313" key="4">
    <source>
        <dbReference type="Proteomes" id="UP000198697"/>
    </source>
</evidence>
<dbReference type="PANTHER" id="PTHR34978:SF3">
    <property type="entry name" value="SLR0241 PROTEIN"/>
    <property type="match status" value="1"/>
</dbReference>
<dbReference type="InterPro" id="IPR052173">
    <property type="entry name" value="Beta-lactam_resp_regulator"/>
</dbReference>
<dbReference type="Pfam" id="PF05569">
    <property type="entry name" value="Peptidase_M56"/>
    <property type="match status" value="1"/>
</dbReference>
<keyword evidence="1" id="KW-0472">Membrane</keyword>
<feature type="domain" description="Peptidase M56" evidence="2">
    <location>
        <begin position="144"/>
        <end position="259"/>
    </location>
</feature>
<dbReference type="EMBL" id="FOHS01000004">
    <property type="protein sequence ID" value="SET88825.1"/>
    <property type="molecule type" value="Genomic_DNA"/>
</dbReference>
<keyword evidence="1" id="KW-1133">Transmembrane helix</keyword>
<feature type="transmembrane region" description="Helical" evidence="1">
    <location>
        <begin position="232"/>
        <end position="253"/>
    </location>
</feature>
<accession>A0A1I0HZP8</accession>
<dbReference type="STRING" id="82805.SAMN04487998_3014"/>
<dbReference type="OrthoDB" id="1522859at2"/>
<dbReference type="RefSeq" id="WP_092772994.1">
    <property type="nucleotide sequence ID" value="NZ_FOHS01000004.1"/>
</dbReference>
<keyword evidence="4" id="KW-1185">Reference proteome</keyword>
<name>A0A1I0HZP8_9BACT</name>
<dbReference type="Proteomes" id="UP000198697">
    <property type="component" value="Unassembled WGS sequence"/>
</dbReference>
<dbReference type="InterPro" id="IPR008756">
    <property type="entry name" value="Peptidase_M56"/>
</dbReference>
<proteinExistence type="predicted"/>
<sequence>MIPAWLLYLAQAQLALLLLLAVYYGLLRRLTFHQLNRAYLLAALGLAAVYPLLDFGYLLPRRAVAGPLPDLLPTGPAAGPLAAVMPVAGPDYGAWLLGLYTAGAGLLLARLLVQVAALWRLHRSSCPAEADGVAFRAVAQDVSPFSFGACIYLNPAHHAPAELPVVLLHERVHVRQAHSLDVLLGQLHRALAWASPAAWLWLRAVQENHEFVADAAVLRHGRLPVRHYQYSLARLSALAAGPSLTTPFSFLLLKNRIAMMNARPSSSRQLLRYAAGLIALTGLAVSCATPKVAELPVPLSAQPNAKTYSIDKLTYFLNGLPSTKEEAFKAIDNGPATQNGETPQLYVFKGTKPGQSADMAALRRDFGSKVDDGIMLMITAGGEQQPAVQDFVRKYSVKLTLKESAQAQQTITRDYYRKLVDGRGLTDAEIGGRLVFINQQEATAEQLRALPAGKVSALAVADGPVAKYGERGKNGLINVLTKDRSE</sequence>
<dbReference type="PANTHER" id="PTHR34978">
    <property type="entry name" value="POSSIBLE SENSOR-TRANSDUCER PROTEIN BLAR"/>
    <property type="match status" value="1"/>
</dbReference>
<gene>
    <name evidence="3" type="ORF">SAMN04487998_3014</name>
</gene>
<feature type="transmembrane region" description="Helical" evidence="1">
    <location>
        <begin position="92"/>
        <end position="113"/>
    </location>
</feature>